<keyword evidence="3" id="KW-1185">Reference proteome</keyword>
<dbReference type="Proteomes" id="UP000492821">
    <property type="component" value="Unassembled WGS sequence"/>
</dbReference>
<accession>A0A7E4ZZC1</accession>
<reference evidence="4" key="2">
    <citation type="submission" date="2020-10" db="UniProtKB">
        <authorList>
            <consortium name="WormBaseParasite"/>
        </authorList>
    </citation>
    <scope>IDENTIFICATION</scope>
</reference>
<evidence type="ECO:0000256" key="2">
    <source>
        <dbReference type="SAM" id="MobiDB-lite"/>
    </source>
</evidence>
<dbReference type="AlphaFoldDB" id="A0A7E4ZZC1"/>
<feature type="region of interest" description="Disordered" evidence="2">
    <location>
        <begin position="339"/>
        <end position="379"/>
    </location>
</feature>
<organism evidence="3 4">
    <name type="scientific">Panagrellus redivivus</name>
    <name type="common">Microworm</name>
    <dbReference type="NCBI Taxonomy" id="6233"/>
    <lineage>
        <taxon>Eukaryota</taxon>
        <taxon>Metazoa</taxon>
        <taxon>Ecdysozoa</taxon>
        <taxon>Nematoda</taxon>
        <taxon>Chromadorea</taxon>
        <taxon>Rhabditida</taxon>
        <taxon>Tylenchina</taxon>
        <taxon>Panagrolaimomorpha</taxon>
        <taxon>Panagrolaimoidea</taxon>
        <taxon>Panagrolaimidae</taxon>
        <taxon>Panagrellus</taxon>
    </lineage>
</organism>
<dbReference type="Gene3D" id="1.10.287.1490">
    <property type="match status" value="1"/>
</dbReference>
<name>A0A7E4ZZC1_PANRE</name>
<protein>
    <submittedName>
        <fullName evidence="4">HOOK domain-containing protein</fullName>
    </submittedName>
</protein>
<keyword evidence="1" id="KW-0175">Coiled coil</keyword>
<sequence length="400" mass="46472">MEDELQQLRHRIRSLETQLELATDQITDQEAREESFKKTEARLQQTVQDLKDEIRKAKERMEVVEVENIPVVVETKPVASYDTELVEQLQQEIEGLTDEVEKLENEKKELNGQLVERSKMLEEVQQLAFQFQSDLQKRERELAEMSAERDYLQKTYSEACRQIEALNREIVELSVPAPAPVASIGNNMFDELDRQRVVAEREFRKAHTQLEDARAQINMLQSKLRIASQNARSDTVAVEELEHYKKLLKAQHDKSTRLEEQQSLLKKQTNVLPADDQQCSRTLLEAKTEELALLRRNNDELEKQLQEARAFEAERLNLMQSNNILRRDLEIAKDQLKVYEGEPKRRKESLPPPTPKKSAPSKSDSITEDSTTSASHRDILKGKAFLKKYKKIRHIPPPEN</sequence>
<feature type="compositionally biased region" description="Basic and acidic residues" evidence="2">
    <location>
        <begin position="339"/>
        <end position="349"/>
    </location>
</feature>
<feature type="coiled-coil region" evidence="1">
    <location>
        <begin position="5"/>
        <end position="169"/>
    </location>
</feature>
<evidence type="ECO:0000313" key="3">
    <source>
        <dbReference type="Proteomes" id="UP000492821"/>
    </source>
</evidence>
<dbReference type="WBParaSite" id="Pan_g4538.t1">
    <property type="protein sequence ID" value="Pan_g4538.t1"/>
    <property type="gene ID" value="Pan_g4538"/>
</dbReference>
<evidence type="ECO:0000256" key="1">
    <source>
        <dbReference type="SAM" id="Coils"/>
    </source>
</evidence>
<reference evidence="3" key="1">
    <citation type="journal article" date="2013" name="Genetics">
        <title>The draft genome and transcriptome of Panagrellus redivivus are shaped by the harsh demands of a free-living lifestyle.</title>
        <authorList>
            <person name="Srinivasan J."/>
            <person name="Dillman A.R."/>
            <person name="Macchietto M.G."/>
            <person name="Heikkinen L."/>
            <person name="Lakso M."/>
            <person name="Fracchia K.M."/>
            <person name="Antoshechkin I."/>
            <person name="Mortazavi A."/>
            <person name="Wong G."/>
            <person name="Sternberg P.W."/>
        </authorList>
    </citation>
    <scope>NUCLEOTIDE SEQUENCE [LARGE SCALE GENOMIC DNA]</scope>
    <source>
        <strain evidence="3">MT8872</strain>
    </source>
</reference>
<proteinExistence type="predicted"/>
<evidence type="ECO:0000313" key="4">
    <source>
        <dbReference type="WBParaSite" id="Pan_g4538.t1"/>
    </source>
</evidence>